<sequence length="121" mass="12947">MLKGREALEESKQRIIQEFVPGKQVTLAHVIANPIKDLYPKLGMIQDQGAIGILTITPSEGAMIAADVASKAANISIGFVDRFNGSLVILGDVSAVEAGIRDVMSMLCDKMGFARTEISRS</sequence>
<dbReference type="SMART" id="SM00877">
    <property type="entry name" value="BMC"/>
    <property type="match status" value="1"/>
</dbReference>
<dbReference type="Pfam" id="PF00936">
    <property type="entry name" value="BMC"/>
    <property type="match status" value="1"/>
</dbReference>
<name>A0A939D9D8_CLOAM</name>
<accession>A0A939D9D8</accession>
<protein>
    <submittedName>
        <fullName evidence="4">BMC domain-containing protein</fullName>
    </submittedName>
</protein>
<dbReference type="RefSeq" id="WP_206582659.1">
    <property type="nucleotide sequence ID" value="NZ_JAFJZZ010000004.1"/>
</dbReference>
<comment type="subcellular location">
    <subcellularLocation>
        <location evidence="1">Bacterial microcompartment</location>
    </subcellularLocation>
</comment>
<dbReference type="PANTHER" id="PTHR40449:SF2">
    <property type="entry name" value="BACTERIAL MICROCOMPARTMENT SHELL PROTEIN EUTS"/>
    <property type="match status" value="1"/>
</dbReference>
<reference evidence="4" key="1">
    <citation type="submission" date="2021-02" db="EMBL/GenBank/DDBJ databases">
        <title>Abyssanaerobacter marinus gen.nov., sp., nov, anaerobic bacterium isolated from the Onnuri vent field of Indian Ocean and suggestion of Mogibacteriaceae fam. nov., and proposal of reclassification of ambiguous this family's genus member.</title>
        <authorList>
            <person name="Kim Y.J."/>
            <person name="Yang J.-A."/>
        </authorList>
    </citation>
    <scope>NUCLEOTIDE SEQUENCE</scope>
    <source>
        <strain evidence="4">DSM 2634</strain>
    </source>
</reference>
<proteinExistence type="predicted"/>
<keyword evidence="5" id="KW-1185">Reference proteome</keyword>
<dbReference type="SUPFAM" id="SSF143414">
    <property type="entry name" value="CcmK-like"/>
    <property type="match status" value="1"/>
</dbReference>
<dbReference type="GO" id="GO:0031469">
    <property type="term" value="C:bacterial microcompartment"/>
    <property type="evidence" value="ECO:0007669"/>
    <property type="project" value="UniProtKB-SubCell"/>
</dbReference>
<evidence type="ECO:0000313" key="5">
    <source>
        <dbReference type="Proteomes" id="UP000664545"/>
    </source>
</evidence>
<dbReference type="InterPro" id="IPR037233">
    <property type="entry name" value="CcmK-like_sf"/>
</dbReference>
<dbReference type="PROSITE" id="PS51931">
    <property type="entry name" value="BMC_CP"/>
    <property type="match status" value="1"/>
</dbReference>
<dbReference type="Gene3D" id="3.30.70.1710">
    <property type="match status" value="1"/>
</dbReference>
<dbReference type="PANTHER" id="PTHR40449">
    <property type="entry name" value="ETHANOLAMINE UTILIZATION PROTEIN EUTS"/>
    <property type="match status" value="1"/>
</dbReference>
<dbReference type="AlphaFoldDB" id="A0A939D9D8"/>
<evidence type="ECO:0000256" key="2">
    <source>
        <dbReference type="ARBA" id="ARBA00024446"/>
    </source>
</evidence>
<organism evidence="4 5">
    <name type="scientific">Clostridium aminobutyricum</name>
    <dbReference type="NCBI Taxonomy" id="33953"/>
    <lineage>
        <taxon>Bacteria</taxon>
        <taxon>Bacillati</taxon>
        <taxon>Bacillota</taxon>
        <taxon>Clostridia</taxon>
        <taxon>Eubacteriales</taxon>
        <taxon>Clostridiaceae</taxon>
        <taxon>Clostridium</taxon>
    </lineage>
</organism>
<dbReference type="CDD" id="cd07046">
    <property type="entry name" value="BMC_PduU-EutS"/>
    <property type="match status" value="1"/>
</dbReference>
<feature type="domain" description="BMC circularly permuted" evidence="3">
    <location>
        <begin position="14"/>
        <end position="113"/>
    </location>
</feature>
<dbReference type="InterPro" id="IPR009307">
    <property type="entry name" value="EutS/PduU/CutR"/>
</dbReference>
<evidence type="ECO:0000256" key="1">
    <source>
        <dbReference type="ARBA" id="ARBA00024322"/>
    </source>
</evidence>
<evidence type="ECO:0000313" key="4">
    <source>
        <dbReference type="EMBL" id="MBN7773824.1"/>
    </source>
</evidence>
<dbReference type="InterPro" id="IPR044870">
    <property type="entry name" value="BMC_CP"/>
</dbReference>
<evidence type="ECO:0000259" key="3">
    <source>
        <dbReference type="PROSITE" id="PS51931"/>
    </source>
</evidence>
<gene>
    <name evidence="4" type="ORF">JYB65_10655</name>
</gene>
<keyword evidence="2" id="KW-1283">Bacterial microcompartment</keyword>
<comment type="caution">
    <text evidence="4">The sequence shown here is derived from an EMBL/GenBank/DDBJ whole genome shotgun (WGS) entry which is preliminary data.</text>
</comment>
<dbReference type="InterPro" id="IPR000249">
    <property type="entry name" value="BMC_dom"/>
</dbReference>
<dbReference type="Proteomes" id="UP000664545">
    <property type="component" value="Unassembled WGS sequence"/>
</dbReference>
<dbReference type="EMBL" id="JAFJZZ010000004">
    <property type="protein sequence ID" value="MBN7773824.1"/>
    <property type="molecule type" value="Genomic_DNA"/>
</dbReference>
<dbReference type="PIRSF" id="PIRSF012296">
    <property type="entry name" value="EutS_PduU"/>
    <property type="match status" value="1"/>
</dbReference>